<gene>
    <name evidence="1" type="ORF">AGOR_G00225640</name>
</gene>
<dbReference type="AlphaFoldDB" id="A0A8T3CH37"/>
<name>A0A8T3CH37_9TELE</name>
<reference evidence="1" key="1">
    <citation type="submission" date="2021-01" db="EMBL/GenBank/DDBJ databases">
        <authorList>
            <person name="Zahm M."/>
            <person name="Roques C."/>
            <person name="Cabau C."/>
            <person name="Klopp C."/>
            <person name="Donnadieu C."/>
            <person name="Jouanno E."/>
            <person name="Lampietro C."/>
            <person name="Louis A."/>
            <person name="Herpin A."/>
            <person name="Echchiki A."/>
            <person name="Berthelot C."/>
            <person name="Parey E."/>
            <person name="Roest-Crollius H."/>
            <person name="Braasch I."/>
            <person name="Postlethwait J."/>
            <person name="Bobe J."/>
            <person name="Montfort J."/>
            <person name="Bouchez O."/>
            <person name="Begum T."/>
            <person name="Mejri S."/>
            <person name="Adams A."/>
            <person name="Chen W.-J."/>
            <person name="Guiguen Y."/>
        </authorList>
    </citation>
    <scope>NUCLEOTIDE SEQUENCE</scope>
    <source>
        <tissue evidence="1">Blood</tissue>
    </source>
</reference>
<keyword evidence="2" id="KW-1185">Reference proteome</keyword>
<proteinExistence type="predicted"/>
<accession>A0A8T3CH37</accession>
<dbReference type="Proteomes" id="UP000829720">
    <property type="component" value="Unassembled WGS sequence"/>
</dbReference>
<comment type="caution">
    <text evidence="1">The sequence shown here is derived from an EMBL/GenBank/DDBJ whole genome shotgun (WGS) entry which is preliminary data.</text>
</comment>
<protein>
    <submittedName>
        <fullName evidence="1">Uncharacterized protein</fullName>
    </submittedName>
</protein>
<dbReference type="EMBL" id="JAERUA010000022">
    <property type="protein sequence ID" value="KAI1884363.1"/>
    <property type="molecule type" value="Genomic_DNA"/>
</dbReference>
<evidence type="ECO:0000313" key="2">
    <source>
        <dbReference type="Proteomes" id="UP000829720"/>
    </source>
</evidence>
<sequence length="90" mass="10079">MSGCRIHDINKTSQMPLRCKASLTNEMCSSCALVSQFHPRRPPKLQQDAVPVHHLRRGVHVCPPGPDVPEFLWSVQVSGCMRFGRPAYVP</sequence>
<organism evidence="1 2">
    <name type="scientific">Albula goreensis</name>
    <dbReference type="NCBI Taxonomy" id="1534307"/>
    <lineage>
        <taxon>Eukaryota</taxon>
        <taxon>Metazoa</taxon>
        <taxon>Chordata</taxon>
        <taxon>Craniata</taxon>
        <taxon>Vertebrata</taxon>
        <taxon>Euteleostomi</taxon>
        <taxon>Actinopterygii</taxon>
        <taxon>Neopterygii</taxon>
        <taxon>Teleostei</taxon>
        <taxon>Albuliformes</taxon>
        <taxon>Albulidae</taxon>
        <taxon>Albula</taxon>
    </lineage>
</organism>
<evidence type="ECO:0000313" key="1">
    <source>
        <dbReference type="EMBL" id="KAI1884363.1"/>
    </source>
</evidence>